<protein>
    <submittedName>
        <fullName evidence="1">Uncharacterized protein</fullName>
    </submittedName>
</protein>
<name>A0A8S4NL85_OWEFU</name>
<evidence type="ECO:0000313" key="2">
    <source>
        <dbReference type="Proteomes" id="UP000749559"/>
    </source>
</evidence>
<evidence type="ECO:0000313" key="1">
    <source>
        <dbReference type="EMBL" id="CAH1781787.1"/>
    </source>
</evidence>
<dbReference type="Proteomes" id="UP000749559">
    <property type="component" value="Unassembled WGS sequence"/>
</dbReference>
<accession>A0A8S4NL85</accession>
<reference evidence="1" key="1">
    <citation type="submission" date="2022-03" db="EMBL/GenBank/DDBJ databases">
        <authorList>
            <person name="Martin C."/>
        </authorList>
    </citation>
    <scope>NUCLEOTIDE SEQUENCE</scope>
</reference>
<feature type="non-terminal residue" evidence="1">
    <location>
        <position position="1"/>
    </location>
</feature>
<sequence>EYMDYTGYAKLYPRAAAYITRPCNLSLSSRKNNIDGYFPRMQALNQVVTLAHQLNSDVCNLYNHKYVAYQIALLYQSMNALGSSIPSLLEFKSDIERNFKFIKEELNSLIDEDLTPQLSQDRSQWVVILTSGSLSNNCIS</sequence>
<comment type="caution">
    <text evidence="1">The sequence shown here is derived from an EMBL/GenBank/DDBJ whole genome shotgun (WGS) entry which is preliminary data.</text>
</comment>
<organism evidence="1 2">
    <name type="scientific">Owenia fusiformis</name>
    <name type="common">Polychaete worm</name>
    <dbReference type="NCBI Taxonomy" id="6347"/>
    <lineage>
        <taxon>Eukaryota</taxon>
        <taxon>Metazoa</taxon>
        <taxon>Spiralia</taxon>
        <taxon>Lophotrochozoa</taxon>
        <taxon>Annelida</taxon>
        <taxon>Polychaeta</taxon>
        <taxon>Sedentaria</taxon>
        <taxon>Canalipalpata</taxon>
        <taxon>Sabellida</taxon>
        <taxon>Oweniida</taxon>
        <taxon>Oweniidae</taxon>
        <taxon>Owenia</taxon>
    </lineage>
</organism>
<keyword evidence="2" id="KW-1185">Reference proteome</keyword>
<dbReference type="EMBL" id="CAIIXF020000004">
    <property type="protein sequence ID" value="CAH1781787.1"/>
    <property type="molecule type" value="Genomic_DNA"/>
</dbReference>
<dbReference type="OrthoDB" id="533331at2759"/>
<proteinExistence type="predicted"/>
<dbReference type="AlphaFoldDB" id="A0A8S4NL85"/>
<gene>
    <name evidence="1" type="ORF">OFUS_LOCUS8312</name>
</gene>